<evidence type="ECO:0000256" key="1">
    <source>
        <dbReference type="SAM" id="MobiDB-lite"/>
    </source>
</evidence>
<organism evidence="2 3">
    <name type="scientific">Anopheles maculatus</name>
    <dbReference type="NCBI Taxonomy" id="74869"/>
    <lineage>
        <taxon>Eukaryota</taxon>
        <taxon>Metazoa</taxon>
        <taxon>Ecdysozoa</taxon>
        <taxon>Arthropoda</taxon>
        <taxon>Hexapoda</taxon>
        <taxon>Insecta</taxon>
        <taxon>Pterygota</taxon>
        <taxon>Neoptera</taxon>
        <taxon>Endopterygota</taxon>
        <taxon>Diptera</taxon>
        <taxon>Nematocera</taxon>
        <taxon>Culicoidea</taxon>
        <taxon>Culicidae</taxon>
        <taxon>Anophelinae</taxon>
        <taxon>Anopheles</taxon>
        <taxon>Anopheles maculatus group</taxon>
    </lineage>
</organism>
<feature type="compositionally biased region" description="Polar residues" evidence="1">
    <location>
        <begin position="43"/>
        <end position="52"/>
    </location>
</feature>
<protein>
    <submittedName>
        <fullName evidence="2">Uncharacterized protein</fullName>
    </submittedName>
</protein>
<dbReference type="VEuPathDB" id="VectorBase:AMAM006504"/>
<sequence length="136" mass="13631">STRKAKPDPLPASAAINHQQVDSIVSAGVTVPQGTPPLAMMESTGSLGSDVQSPVNPMPPPASTTPSSGTGTATGSNNNNASVNAGSSTTTTSTSTTSLQHVPQSPRGIDQKIKRPQVPAPPPPVGRPKSSDSTDL</sequence>
<feature type="compositionally biased region" description="Low complexity" evidence="1">
    <location>
        <begin position="64"/>
        <end position="98"/>
    </location>
</feature>
<dbReference type="AlphaFoldDB" id="A0A182SGV4"/>
<name>A0A182SGV4_9DIPT</name>
<evidence type="ECO:0000313" key="3">
    <source>
        <dbReference type="Proteomes" id="UP000075901"/>
    </source>
</evidence>
<reference evidence="3" key="1">
    <citation type="submission" date="2013-09" db="EMBL/GenBank/DDBJ databases">
        <title>The Genome Sequence of Anopheles maculatus species B.</title>
        <authorList>
            <consortium name="The Broad Institute Genomics Platform"/>
            <person name="Neafsey D.E."/>
            <person name="Besansky N."/>
            <person name="Howell P."/>
            <person name="Walton C."/>
            <person name="Young S.K."/>
            <person name="Zeng Q."/>
            <person name="Gargeya S."/>
            <person name="Fitzgerald M."/>
            <person name="Haas B."/>
            <person name="Abouelleil A."/>
            <person name="Allen A.W."/>
            <person name="Alvarado L."/>
            <person name="Arachchi H.M."/>
            <person name="Berlin A.M."/>
            <person name="Chapman S.B."/>
            <person name="Gainer-Dewar J."/>
            <person name="Goldberg J."/>
            <person name="Griggs A."/>
            <person name="Gujja S."/>
            <person name="Hansen M."/>
            <person name="Howarth C."/>
            <person name="Imamovic A."/>
            <person name="Ireland A."/>
            <person name="Larimer J."/>
            <person name="McCowan C."/>
            <person name="Murphy C."/>
            <person name="Pearson M."/>
            <person name="Poon T.W."/>
            <person name="Priest M."/>
            <person name="Roberts A."/>
            <person name="Saif S."/>
            <person name="Shea T."/>
            <person name="Sisk P."/>
            <person name="Sykes S."/>
            <person name="Wortman J."/>
            <person name="Nusbaum C."/>
            <person name="Birren B."/>
        </authorList>
    </citation>
    <scope>NUCLEOTIDE SEQUENCE [LARGE SCALE GENOMIC DNA]</scope>
    <source>
        <strain evidence="3">maculatus3</strain>
    </source>
</reference>
<dbReference type="EnsemblMetazoa" id="AMAM006504-RA">
    <property type="protein sequence ID" value="AMAM006504-PA"/>
    <property type="gene ID" value="AMAM006504"/>
</dbReference>
<evidence type="ECO:0000313" key="2">
    <source>
        <dbReference type="EnsemblMetazoa" id="AMAM006504-PA"/>
    </source>
</evidence>
<reference evidence="2" key="2">
    <citation type="submission" date="2020-05" db="UniProtKB">
        <authorList>
            <consortium name="EnsemblMetazoa"/>
        </authorList>
    </citation>
    <scope>IDENTIFICATION</scope>
    <source>
        <strain evidence="2">maculatus3</strain>
    </source>
</reference>
<accession>A0A182SGV4</accession>
<feature type="region of interest" description="Disordered" evidence="1">
    <location>
        <begin position="27"/>
        <end position="136"/>
    </location>
</feature>
<dbReference type="Proteomes" id="UP000075901">
    <property type="component" value="Unassembled WGS sequence"/>
</dbReference>
<keyword evidence="3" id="KW-1185">Reference proteome</keyword>
<proteinExistence type="predicted"/>